<keyword evidence="1" id="KW-1133">Transmembrane helix</keyword>
<protein>
    <recommendedName>
        <fullName evidence="2">DUF6533 domain-containing protein</fullName>
    </recommendedName>
</protein>
<comment type="caution">
    <text evidence="3">The sequence shown here is derived from an EMBL/GenBank/DDBJ whole genome shotgun (WGS) entry which is preliminary data.</text>
</comment>
<dbReference type="Pfam" id="PF20151">
    <property type="entry name" value="DUF6533"/>
    <property type="match status" value="1"/>
</dbReference>
<feature type="transmembrane region" description="Helical" evidence="1">
    <location>
        <begin position="242"/>
        <end position="262"/>
    </location>
</feature>
<evidence type="ECO:0000256" key="1">
    <source>
        <dbReference type="SAM" id="Phobius"/>
    </source>
</evidence>
<accession>A0A4Y7TDF7</accession>
<evidence type="ECO:0000259" key="2">
    <source>
        <dbReference type="Pfam" id="PF20151"/>
    </source>
</evidence>
<evidence type="ECO:0000313" key="3">
    <source>
        <dbReference type="EMBL" id="TEB32197.1"/>
    </source>
</evidence>
<gene>
    <name evidence="3" type="ORF">FA13DRAFT_288946</name>
</gene>
<name>A0A4Y7TDF7_COPMI</name>
<dbReference type="OrthoDB" id="3251775at2759"/>
<keyword evidence="4" id="KW-1185">Reference proteome</keyword>
<reference evidence="3 4" key="1">
    <citation type="journal article" date="2019" name="Nat. Ecol. Evol.">
        <title>Megaphylogeny resolves global patterns of mushroom evolution.</title>
        <authorList>
            <person name="Varga T."/>
            <person name="Krizsan K."/>
            <person name="Foldi C."/>
            <person name="Dima B."/>
            <person name="Sanchez-Garcia M."/>
            <person name="Sanchez-Ramirez S."/>
            <person name="Szollosi G.J."/>
            <person name="Szarkandi J.G."/>
            <person name="Papp V."/>
            <person name="Albert L."/>
            <person name="Andreopoulos W."/>
            <person name="Angelini C."/>
            <person name="Antonin V."/>
            <person name="Barry K.W."/>
            <person name="Bougher N.L."/>
            <person name="Buchanan P."/>
            <person name="Buyck B."/>
            <person name="Bense V."/>
            <person name="Catcheside P."/>
            <person name="Chovatia M."/>
            <person name="Cooper J."/>
            <person name="Damon W."/>
            <person name="Desjardin D."/>
            <person name="Finy P."/>
            <person name="Geml J."/>
            <person name="Haridas S."/>
            <person name="Hughes K."/>
            <person name="Justo A."/>
            <person name="Karasinski D."/>
            <person name="Kautmanova I."/>
            <person name="Kiss B."/>
            <person name="Kocsube S."/>
            <person name="Kotiranta H."/>
            <person name="LaButti K.M."/>
            <person name="Lechner B.E."/>
            <person name="Liimatainen K."/>
            <person name="Lipzen A."/>
            <person name="Lukacs Z."/>
            <person name="Mihaltcheva S."/>
            <person name="Morgado L.N."/>
            <person name="Niskanen T."/>
            <person name="Noordeloos M.E."/>
            <person name="Ohm R.A."/>
            <person name="Ortiz-Santana B."/>
            <person name="Ovrebo C."/>
            <person name="Racz N."/>
            <person name="Riley R."/>
            <person name="Savchenko A."/>
            <person name="Shiryaev A."/>
            <person name="Soop K."/>
            <person name="Spirin V."/>
            <person name="Szebenyi C."/>
            <person name="Tomsovsky M."/>
            <person name="Tulloss R.E."/>
            <person name="Uehling J."/>
            <person name="Grigoriev I.V."/>
            <person name="Vagvolgyi C."/>
            <person name="Papp T."/>
            <person name="Martin F.M."/>
            <person name="Miettinen O."/>
            <person name="Hibbett D.S."/>
            <person name="Nagy L.G."/>
        </authorList>
    </citation>
    <scope>NUCLEOTIDE SEQUENCE [LARGE SCALE GENOMIC DNA]</scope>
    <source>
        <strain evidence="3 4">FP101781</strain>
    </source>
</reference>
<keyword evidence="1" id="KW-0812">Transmembrane</keyword>
<dbReference type="AlphaFoldDB" id="A0A4Y7TDF7"/>
<keyword evidence="1" id="KW-0472">Membrane</keyword>
<feature type="transmembrane region" description="Helical" evidence="1">
    <location>
        <begin position="52"/>
        <end position="69"/>
    </location>
</feature>
<feature type="transmembrane region" description="Helical" evidence="1">
    <location>
        <begin position="123"/>
        <end position="143"/>
    </location>
</feature>
<feature type="transmembrane region" description="Helical" evidence="1">
    <location>
        <begin position="89"/>
        <end position="111"/>
    </location>
</feature>
<organism evidence="3 4">
    <name type="scientific">Coprinellus micaceus</name>
    <name type="common">Glistening ink-cap mushroom</name>
    <name type="synonym">Coprinus micaceus</name>
    <dbReference type="NCBI Taxonomy" id="71717"/>
    <lineage>
        <taxon>Eukaryota</taxon>
        <taxon>Fungi</taxon>
        <taxon>Dikarya</taxon>
        <taxon>Basidiomycota</taxon>
        <taxon>Agaricomycotina</taxon>
        <taxon>Agaricomycetes</taxon>
        <taxon>Agaricomycetidae</taxon>
        <taxon>Agaricales</taxon>
        <taxon>Agaricineae</taxon>
        <taxon>Psathyrellaceae</taxon>
        <taxon>Coprinellus</taxon>
    </lineage>
</organism>
<evidence type="ECO:0000313" key="4">
    <source>
        <dbReference type="Proteomes" id="UP000298030"/>
    </source>
</evidence>
<feature type="domain" description="DUF6533" evidence="2">
    <location>
        <begin position="55"/>
        <end position="99"/>
    </location>
</feature>
<dbReference type="EMBL" id="QPFP01000016">
    <property type="protein sequence ID" value="TEB32197.1"/>
    <property type="molecule type" value="Genomic_DNA"/>
</dbReference>
<proteinExistence type="predicted"/>
<dbReference type="InterPro" id="IPR045340">
    <property type="entry name" value="DUF6533"/>
</dbReference>
<sequence>MWSGWKFLGPCSLSQCSSSPTHPKMDQYDKLPPAFQKVIYDMIVDGYTATTWTNYLAVSGYALIAADYLHTLPDEIRLMWPSPWSFPKVVFFVLRYYIFPHHVLAAMYGQLVGLNPKQCYANFMRLGVSTAIVVVIAENYLVYSRLRLCGQRQEDGRVPHISIHRSSFVLLVRFLGTVKYTQLPFPNMTCMPVESNSNLLGGVFSMLLGSVIIVMGMMIYFVFTKHRNFNSALLTIFYRDGIFYFLAITVLASANIIVNFAAPTGYKFLFIQTEADIHTILATRMLLHLRAWAEREQVQVSGRSDGRGRGIGMGFSTTMHSRREPSPMKFEARRIAAPMDSFGTDTKVSEMYPMSSATSSMPKGLELYGNAV</sequence>
<dbReference type="Proteomes" id="UP000298030">
    <property type="component" value="Unassembled WGS sequence"/>
</dbReference>
<feature type="transmembrane region" description="Helical" evidence="1">
    <location>
        <begin position="199"/>
        <end position="222"/>
    </location>
</feature>